<dbReference type="InterPro" id="IPR036291">
    <property type="entry name" value="NAD(P)-bd_dom_sf"/>
</dbReference>
<comment type="similarity">
    <text evidence="2">Belongs to the NAD(P)-dependent epimerase/dehydratase family.</text>
</comment>
<dbReference type="EMBL" id="FNUZ01000002">
    <property type="protein sequence ID" value="SEG10043.1"/>
    <property type="molecule type" value="Genomic_DNA"/>
</dbReference>
<evidence type="ECO:0000313" key="4">
    <source>
        <dbReference type="EMBL" id="SEG10043.1"/>
    </source>
</evidence>
<reference evidence="4 5" key="1">
    <citation type="submission" date="2016-10" db="EMBL/GenBank/DDBJ databases">
        <authorList>
            <person name="de Groot N.N."/>
        </authorList>
    </citation>
    <scope>NUCLEOTIDE SEQUENCE [LARGE SCALE GENOMIC DNA]</scope>
    <source>
        <strain evidence="4 5">DSM 26915</strain>
    </source>
</reference>
<organism evidence="4 5">
    <name type="scientific">Thalassococcus halodurans</name>
    <dbReference type="NCBI Taxonomy" id="373675"/>
    <lineage>
        <taxon>Bacteria</taxon>
        <taxon>Pseudomonadati</taxon>
        <taxon>Pseudomonadota</taxon>
        <taxon>Alphaproteobacteria</taxon>
        <taxon>Rhodobacterales</taxon>
        <taxon>Roseobacteraceae</taxon>
        <taxon>Thalassococcus</taxon>
    </lineage>
</organism>
<sequence>MPNILITGGAGFIGKRLALSLRNAGHSVTVFDNLHPQVHPDPEGAVAELKQAGARFSRGDVLDGGALTKAIIVAEADIVIHLAAETGTGQSYDLPVQYCDVNVTGTARLIEAIRAARTEGIDVSRVILAGSRAVYGEGACRDGKGREVTAVPRLSADLATGDFAPKDAQGRTLEPIASCAATTVPAPASIYASTKLMQEYLLRQGLEQSGIEASILRLQNVYGAGQSLHNPYTGVLSIFAQQLLEGKTLNIYEDGEIVRDFVHVSDVVSAFHRLCELELVPQETADIGSGKGASILEVAQTMIEVLDLVGERLTISGQFRPGDVRHAVADISAAERYLDWKPQVSLSDGIRDLIDWARKTG</sequence>
<protein>
    <submittedName>
        <fullName evidence="4">dTDP-L-rhamnose 4-epimerase</fullName>
    </submittedName>
</protein>
<gene>
    <name evidence="4" type="ORF">SAMN04488045_1846</name>
</gene>
<evidence type="ECO:0000313" key="5">
    <source>
        <dbReference type="Proteomes" id="UP000236752"/>
    </source>
</evidence>
<dbReference type="Pfam" id="PF01370">
    <property type="entry name" value="Epimerase"/>
    <property type="match status" value="1"/>
</dbReference>
<evidence type="ECO:0000259" key="3">
    <source>
        <dbReference type="Pfam" id="PF01370"/>
    </source>
</evidence>
<dbReference type="AlphaFoldDB" id="A0A1H5XEG4"/>
<comment type="pathway">
    <text evidence="1">Bacterial outer membrane biogenesis; LPS O-antigen biosynthesis.</text>
</comment>
<keyword evidence="5" id="KW-1185">Reference proteome</keyword>
<evidence type="ECO:0000256" key="2">
    <source>
        <dbReference type="ARBA" id="ARBA00007637"/>
    </source>
</evidence>
<accession>A0A1H5XEG4</accession>
<dbReference type="Gene3D" id="3.40.50.720">
    <property type="entry name" value="NAD(P)-binding Rossmann-like Domain"/>
    <property type="match status" value="1"/>
</dbReference>
<evidence type="ECO:0000256" key="1">
    <source>
        <dbReference type="ARBA" id="ARBA00005125"/>
    </source>
</evidence>
<dbReference type="SUPFAM" id="SSF51735">
    <property type="entry name" value="NAD(P)-binding Rossmann-fold domains"/>
    <property type="match status" value="1"/>
</dbReference>
<feature type="domain" description="NAD-dependent epimerase/dehydratase" evidence="3">
    <location>
        <begin position="4"/>
        <end position="277"/>
    </location>
</feature>
<proteinExistence type="inferred from homology"/>
<dbReference type="RefSeq" id="WP_234994722.1">
    <property type="nucleotide sequence ID" value="NZ_FNUZ01000002.1"/>
</dbReference>
<dbReference type="PANTHER" id="PTHR43000">
    <property type="entry name" value="DTDP-D-GLUCOSE 4,6-DEHYDRATASE-RELATED"/>
    <property type="match status" value="1"/>
</dbReference>
<name>A0A1H5XEG4_9RHOB</name>
<dbReference type="Proteomes" id="UP000236752">
    <property type="component" value="Unassembled WGS sequence"/>
</dbReference>
<dbReference type="InterPro" id="IPR001509">
    <property type="entry name" value="Epimerase_deHydtase"/>
</dbReference>